<dbReference type="InterPro" id="IPR050219">
    <property type="entry name" value="DnaG_primase"/>
</dbReference>
<evidence type="ECO:0000313" key="5">
    <source>
        <dbReference type="EMBL" id="MFD2523278.1"/>
    </source>
</evidence>
<evidence type="ECO:0000313" key="6">
    <source>
        <dbReference type="Proteomes" id="UP001597510"/>
    </source>
</evidence>
<feature type="domain" description="Zinc finger CHC2-type" evidence="4">
    <location>
        <begin position="43"/>
        <end position="89"/>
    </location>
</feature>
<dbReference type="Gene3D" id="3.90.580.10">
    <property type="entry name" value="Zinc finger, CHC2-type domain"/>
    <property type="match status" value="1"/>
</dbReference>
<dbReference type="SUPFAM" id="SSF57783">
    <property type="entry name" value="Zinc beta-ribbon"/>
    <property type="match status" value="1"/>
</dbReference>
<dbReference type="EMBL" id="JBHULC010000032">
    <property type="protein sequence ID" value="MFD2523278.1"/>
    <property type="molecule type" value="Genomic_DNA"/>
</dbReference>
<dbReference type="InterPro" id="IPR034154">
    <property type="entry name" value="TOPRIM_DnaG/twinkle"/>
</dbReference>
<dbReference type="SUPFAM" id="SSF56731">
    <property type="entry name" value="DNA primase core"/>
    <property type="match status" value="1"/>
</dbReference>
<dbReference type="PANTHER" id="PTHR30313">
    <property type="entry name" value="DNA PRIMASE"/>
    <property type="match status" value="1"/>
</dbReference>
<evidence type="ECO:0000256" key="2">
    <source>
        <dbReference type="ARBA" id="ARBA00022771"/>
    </source>
</evidence>
<reference evidence="6" key="1">
    <citation type="journal article" date="2019" name="Int. J. Syst. Evol. Microbiol.">
        <title>The Global Catalogue of Microorganisms (GCM) 10K type strain sequencing project: providing services to taxonomists for standard genome sequencing and annotation.</title>
        <authorList>
            <consortium name="The Broad Institute Genomics Platform"/>
            <consortium name="The Broad Institute Genome Sequencing Center for Infectious Disease"/>
            <person name="Wu L."/>
            <person name="Ma J."/>
        </authorList>
    </citation>
    <scope>NUCLEOTIDE SEQUENCE [LARGE SCALE GENOMIC DNA]</scope>
    <source>
        <strain evidence="6">KCTC 52344</strain>
    </source>
</reference>
<sequence length="316" mass="35658">MFIDKSHIERIKQIPITDYLQSIGITPVGTSGHQLVYSSPIVNEKTPSFFVEPKKNVFNDFASGQKGDVVCLVRLIEQLPFFDALNRLESLKSGNCDVNDTYNGRVSDVNMRFQRRANDVAPASFSFSGENSLPNNPKTIITSIRTLSNPVLIQYVKHRGISIELANLYLKEVHFINNGKQYFAIGFPNNGDGYELRSANYKSKTANGISVFEKYTDTLNLFEGFFDFLSALQYYNTYTLRYTTIVLNSTSNLSLAYPYLKNRLAINCFLDNDKGGQQAVSQLLTKQYPVINQSAILHPNSKDFNDYLLGKSIKTD</sequence>
<dbReference type="RefSeq" id="WP_340240746.1">
    <property type="nucleotide sequence ID" value="NZ_JBBEWC010000025.1"/>
</dbReference>
<dbReference type="SMART" id="SM00400">
    <property type="entry name" value="ZnF_CHCC"/>
    <property type="match status" value="1"/>
</dbReference>
<gene>
    <name evidence="5" type="ORF">ACFSR2_20440</name>
</gene>
<accession>A0ABW5JDU6</accession>
<keyword evidence="1" id="KW-0479">Metal-binding</keyword>
<dbReference type="Pfam" id="PF01807">
    <property type="entry name" value="Zn_ribbon_DnaG"/>
    <property type="match status" value="1"/>
</dbReference>
<protein>
    <submittedName>
        <fullName evidence="5">Toprim domain-containing protein</fullName>
    </submittedName>
</protein>
<proteinExistence type="predicted"/>
<evidence type="ECO:0000259" key="4">
    <source>
        <dbReference type="SMART" id="SM00400"/>
    </source>
</evidence>
<name>A0ABW5JDU6_9BACT</name>
<evidence type="ECO:0000256" key="1">
    <source>
        <dbReference type="ARBA" id="ARBA00022723"/>
    </source>
</evidence>
<dbReference type="Proteomes" id="UP001597510">
    <property type="component" value="Unassembled WGS sequence"/>
</dbReference>
<dbReference type="CDD" id="cd01029">
    <property type="entry name" value="TOPRIM_primases"/>
    <property type="match status" value="1"/>
</dbReference>
<dbReference type="Pfam" id="PF13155">
    <property type="entry name" value="Toprim_2"/>
    <property type="match status" value="1"/>
</dbReference>
<dbReference type="InterPro" id="IPR036977">
    <property type="entry name" value="DNA_primase_Znf_CHC2"/>
</dbReference>
<dbReference type="InterPro" id="IPR002694">
    <property type="entry name" value="Znf_CHC2"/>
</dbReference>
<dbReference type="PANTHER" id="PTHR30313:SF2">
    <property type="entry name" value="DNA PRIMASE"/>
    <property type="match status" value="1"/>
</dbReference>
<keyword evidence="6" id="KW-1185">Reference proteome</keyword>
<dbReference type="Gene3D" id="3.40.1360.10">
    <property type="match status" value="1"/>
</dbReference>
<comment type="caution">
    <text evidence="5">The sequence shown here is derived from an EMBL/GenBank/DDBJ whole genome shotgun (WGS) entry which is preliminary data.</text>
</comment>
<keyword evidence="3" id="KW-0862">Zinc</keyword>
<keyword evidence="2" id="KW-0863">Zinc-finger</keyword>
<organism evidence="5 6">
    <name type="scientific">Emticicia soli</name>
    <dbReference type="NCBI Taxonomy" id="2027878"/>
    <lineage>
        <taxon>Bacteria</taxon>
        <taxon>Pseudomonadati</taxon>
        <taxon>Bacteroidota</taxon>
        <taxon>Cytophagia</taxon>
        <taxon>Cytophagales</taxon>
        <taxon>Leadbetterellaceae</taxon>
        <taxon>Emticicia</taxon>
    </lineage>
</organism>
<evidence type="ECO:0000256" key="3">
    <source>
        <dbReference type="ARBA" id="ARBA00022833"/>
    </source>
</evidence>